<dbReference type="GO" id="GO:0016301">
    <property type="term" value="F:kinase activity"/>
    <property type="evidence" value="ECO:0007669"/>
    <property type="project" value="UniProtKB-KW"/>
</dbReference>
<dbReference type="InterPro" id="IPR027417">
    <property type="entry name" value="P-loop_NTPase"/>
</dbReference>
<dbReference type="Pfam" id="PF02283">
    <property type="entry name" value="CobU"/>
    <property type="match status" value="2"/>
</dbReference>
<evidence type="ECO:0000256" key="6">
    <source>
        <dbReference type="ARBA" id="ARBA00005159"/>
    </source>
</evidence>
<feature type="region of interest" description="Disordered" evidence="18">
    <location>
        <begin position="83"/>
        <end position="135"/>
    </location>
</feature>
<keyword evidence="20" id="KW-1185">Reference proteome</keyword>
<evidence type="ECO:0000256" key="3">
    <source>
        <dbReference type="ARBA" id="ARBA00001522"/>
    </source>
</evidence>
<evidence type="ECO:0000256" key="17">
    <source>
        <dbReference type="ARBA" id="ARBA00030571"/>
    </source>
</evidence>
<dbReference type="EMBL" id="JBHTIU010000107">
    <property type="protein sequence ID" value="MFD0872353.1"/>
    <property type="molecule type" value="Genomic_DNA"/>
</dbReference>
<organism evidence="19 20">
    <name type="scientific">Paenibacillus residui</name>
    <dbReference type="NCBI Taxonomy" id="629724"/>
    <lineage>
        <taxon>Bacteria</taxon>
        <taxon>Bacillati</taxon>
        <taxon>Bacillota</taxon>
        <taxon>Bacilli</taxon>
        <taxon>Bacillales</taxon>
        <taxon>Paenibacillaceae</taxon>
        <taxon>Paenibacillus</taxon>
    </lineage>
</organism>
<evidence type="ECO:0000256" key="15">
    <source>
        <dbReference type="ARBA" id="ARBA00023134"/>
    </source>
</evidence>
<dbReference type="Proteomes" id="UP001597120">
    <property type="component" value="Unassembled WGS sequence"/>
</dbReference>
<evidence type="ECO:0000256" key="18">
    <source>
        <dbReference type="SAM" id="MobiDB-lite"/>
    </source>
</evidence>
<evidence type="ECO:0000256" key="7">
    <source>
        <dbReference type="ARBA" id="ARBA00007490"/>
    </source>
</evidence>
<keyword evidence="10" id="KW-0169">Cobalamin biosynthesis</keyword>
<evidence type="ECO:0000313" key="20">
    <source>
        <dbReference type="Proteomes" id="UP001597120"/>
    </source>
</evidence>
<comment type="catalytic activity">
    <reaction evidence="1">
        <text>adenosylcob(III)inamide + ATP = adenosylcob(III)inamide phosphate + ADP + H(+)</text>
        <dbReference type="Rhea" id="RHEA:15769"/>
        <dbReference type="ChEBI" id="CHEBI:2480"/>
        <dbReference type="ChEBI" id="CHEBI:15378"/>
        <dbReference type="ChEBI" id="CHEBI:30616"/>
        <dbReference type="ChEBI" id="CHEBI:58502"/>
        <dbReference type="ChEBI" id="CHEBI:456216"/>
        <dbReference type="EC" id="2.7.1.156"/>
    </reaction>
</comment>
<sequence length="248" mass="27118">MIVLITGGARSGKSKFAEQYAARLGTNGIYVATAQIYDDEMADRVRRHRSRRDEAGFSWVTVEEPYHLADMLAKDLAREQAWTASNSSEGRQDDGVVHEDAPLRGRGGQPAPSGDAISLHRSQPEGSPYGIPASAENCSGSRTQVVLIDCLTLWLSNWLLRFEGEADAAERVERKIDELAEALNGYPGTVLLVSNEVGSGIVPEYPLGRLYRDLAGRMNQRIASVSRQVFLVTAGIAVELKSIAFRLD</sequence>
<name>A0ABW3DH97_9BACL</name>
<dbReference type="PANTHER" id="PTHR34848:SF1">
    <property type="entry name" value="BIFUNCTIONAL ADENOSYLCOBALAMIN BIOSYNTHESIS PROTEIN COBU"/>
    <property type="match status" value="1"/>
</dbReference>
<comment type="function">
    <text evidence="4">Catalyzes ATP-dependent phosphorylation of adenosylcobinamide and addition of GMP to adenosylcobinamide phosphate.</text>
</comment>
<keyword evidence="19" id="KW-0548">Nucleotidyltransferase</keyword>
<keyword evidence="13 19" id="KW-0418">Kinase</keyword>
<dbReference type="Gene3D" id="3.40.50.300">
    <property type="entry name" value="P-loop containing nucleotide triphosphate hydrolases"/>
    <property type="match status" value="1"/>
</dbReference>
<evidence type="ECO:0000256" key="12">
    <source>
        <dbReference type="ARBA" id="ARBA00022741"/>
    </source>
</evidence>
<comment type="pathway">
    <text evidence="6">Cofactor biosynthesis; adenosylcobalamin biosynthesis; adenosylcobalamin from cob(II)yrinate a,c-diamide: step 5/7.</text>
</comment>
<keyword evidence="12" id="KW-0547">Nucleotide-binding</keyword>
<evidence type="ECO:0000256" key="14">
    <source>
        <dbReference type="ARBA" id="ARBA00022840"/>
    </source>
</evidence>
<evidence type="ECO:0000256" key="2">
    <source>
        <dbReference type="ARBA" id="ARBA00000711"/>
    </source>
</evidence>
<evidence type="ECO:0000256" key="5">
    <source>
        <dbReference type="ARBA" id="ARBA00004692"/>
    </source>
</evidence>
<dbReference type="GO" id="GO:0016779">
    <property type="term" value="F:nucleotidyltransferase activity"/>
    <property type="evidence" value="ECO:0007669"/>
    <property type="project" value="UniProtKB-KW"/>
</dbReference>
<gene>
    <name evidence="19" type="ORF">ACFQ03_24840</name>
</gene>
<keyword evidence="11" id="KW-0808">Transferase</keyword>
<keyword evidence="15" id="KW-0342">GTP-binding</keyword>
<dbReference type="PANTHER" id="PTHR34848">
    <property type="match status" value="1"/>
</dbReference>
<evidence type="ECO:0000256" key="10">
    <source>
        <dbReference type="ARBA" id="ARBA00022573"/>
    </source>
</evidence>
<evidence type="ECO:0000256" key="13">
    <source>
        <dbReference type="ARBA" id="ARBA00022777"/>
    </source>
</evidence>
<proteinExistence type="inferred from homology"/>
<dbReference type="SUPFAM" id="SSF52540">
    <property type="entry name" value="P-loop containing nucleoside triphosphate hydrolases"/>
    <property type="match status" value="2"/>
</dbReference>
<evidence type="ECO:0000256" key="8">
    <source>
        <dbReference type="ARBA" id="ARBA00012016"/>
    </source>
</evidence>
<comment type="similarity">
    <text evidence="7">Belongs to the CobU/CobP family.</text>
</comment>
<comment type="pathway">
    <text evidence="5">Cofactor biosynthesis; adenosylcobalamin biosynthesis; adenosylcobalamin from cob(II)yrinate a,c-diamide: step 6/7.</text>
</comment>
<dbReference type="InterPro" id="IPR003203">
    <property type="entry name" value="CobU/CobP"/>
</dbReference>
<feature type="compositionally biased region" description="Basic and acidic residues" evidence="18">
    <location>
        <begin position="90"/>
        <end position="103"/>
    </location>
</feature>
<dbReference type="EC" id="2.7.7.62" evidence="9"/>
<dbReference type="CDD" id="cd00544">
    <property type="entry name" value="CobU"/>
    <property type="match status" value="1"/>
</dbReference>
<protein>
    <recommendedName>
        <fullName evidence="16">Adenosylcobinamide kinase</fullName>
        <ecNumber evidence="8">2.7.1.156</ecNumber>
        <ecNumber evidence="9">2.7.7.62</ecNumber>
    </recommendedName>
    <alternativeName>
        <fullName evidence="17">Adenosylcobinamide-phosphate guanylyltransferase</fullName>
    </alternativeName>
</protein>
<dbReference type="RefSeq" id="WP_379291695.1">
    <property type="nucleotide sequence ID" value="NZ_JBHTIU010000107.1"/>
</dbReference>
<reference evidence="20" key="1">
    <citation type="journal article" date="2019" name="Int. J. Syst. Evol. Microbiol.">
        <title>The Global Catalogue of Microorganisms (GCM) 10K type strain sequencing project: providing services to taxonomists for standard genome sequencing and annotation.</title>
        <authorList>
            <consortium name="The Broad Institute Genomics Platform"/>
            <consortium name="The Broad Institute Genome Sequencing Center for Infectious Disease"/>
            <person name="Wu L."/>
            <person name="Ma J."/>
        </authorList>
    </citation>
    <scope>NUCLEOTIDE SEQUENCE [LARGE SCALE GENOMIC DNA]</scope>
    <source>
        <strain evidence="20">CCUG 57263</strain>
    </source>
</reference>
<comment type="catalytic activity">
    <reaction evidence="3">
        <text>adenosylcob(III)inamide + GTP = adenosylcob(III)inamide phosphate + GDP + H(+)</text>
        <dbReference type="Rhea" id="RHEA:15765"/>
        <dbReference type="ChEBI" id="CHEBI:2480"/>
        <dbReference type="ChEBI" id="CHEBI:15378"/>
        <dbReference type="ChEBI" id="CHEBI:37565"/>
        <dbReference type="ChEBI" id="CHEBI:58189"/>
        <dbReference type="ChEBI" id="CHEBI:58502"/>
        <dbReference type="EC" id="2.7.1.156"/>
    </reaction>
</comment>
<evidence type="ECO:0000256" key="9">
    <source>
        <dbReference type="ARBA" id="ARBA00012523"/>
    </source>
</evidence>
<evidence type="ECO:0000256" key="16">
    <source>
        <dbReference type="ARBA" id="ARBA00029570"/>
    </source>
</evidence>
<evidence type="ECO:0000256" key="11">
    <source>
        <dbReference type="ARBA" id="ARBA00022679"/>
    </source>
</evidence>
<keyword evidence="14" id="KW-0067">ATP-binding</keyword>
<dbReference type="EC" id="2.7.1.156" evidence="8"/>
<evidence type="ECO:0000256" key="4">
    <source>
        <dbReference type="ARBA" id="ARBA00003889"/>
    </source>
</evidence>
<accession>A0ABW3DH97</accession>
<comment type="catalytic activity">
    <reaction evidence="2">
        <text>adenosylcob(III)inamide phosphate + GTP + H(+) = adenosylcob(III)inamide-GDP + diphosphate</text>
        <dbReference type="Rhea" id="RHEA:22712"/>
        <dbReference type="ChEBI" id="CHEBI:15378"/>
        <dbReference type="ChEBI" id="CHEBI:33019"/>
        <dbReference type="ChEBI" id="CHEBI:37565"/>
        <dbReference type="ChEBI" id="CHEBI:58502"/>
        <dbReference type="ChEBI" id="CHEBI:60487"/>
        <dbReference type="EC" id="2.7.7.62"/>
    </reaction>
</comment>
<evidence type="ECO:0000313" key="19">
    <source>
        <dbReference type="EMBL" id="MFD0872353.1"/>
    </source>
</evidence>
<comment type="caution">
    <text evidence="19">The sequence shown here is derived from an EMBL/GenBank/DDBJ whole genome shotgun (WGS) entry which is preliminary data.</text>
</comment>
<evidence type="ECO:0000256" key="1">
    <source>
        <dbReference type="ARBA" id="ARBA00000312"/>
    </source>
</evidence>